<keyword evidence="2" id="KW-1185">Reference proteome</keyword>
<organism evidence="1 2">
    <name type="scientific">Macrosiphum euphorbiae</name>
    <name type="common">potato aphid</name>
    <dbReference type="NCBI Taxonomy" id="13131"/>
    <lineage>
        <taxon>Eukaryota</taxon>
        <taxon>Metazoa</taxon>
        <taxon>Ecdysozoa</taxon>
        <taxon>Arthropoda</taxon>
        <taxon>Hexapoda</taxon>
        <taxon>Insecta</taxon>
        <taxon>Pterygota</taxon>
        <taxon>Neoptera</taxon>
        <taxon>Paraneoptera</taxon>
        <taxon>Hemiptera</taxon>
        <taxon>Sternorrhyncha</taxon>
        <taxon>Aphidomorpha</taxon>
        <taxon>Aphidoidea</taxon>
        <taxon>Aphididae</taxon>
        <taxon>Macrosiphini</taxon>
        <taxon>Macrosiphum</taxon>
    </lineage>
</organism>
<evidence type="ECO:0000313" key="1">
    <source>
        <dbReference type="EMBL" id="CAI6371827.1"/>
    </source>
</evidence>
<accession>A0AAV0XVL1</accession>
<dbReference type="EMBL" id="CARXXK010001015">
    <property type="protein sequence ID" value="CAI6371827.1"/>
    <property type="molecule type" value="Genomic_DNA"/>
</dbReference>
<sequence length="322" mass="36887">MELIETTRNKPSVIDGSGFQYRQIRKHTNGVISWMCVNERKNKCKGTLKSRGKTVLSITDHACTPNAKKTEVAKFLCAARKRLREEDTPVHSIYNDIMRPLVGAGHESFAEIPTFARVRSSFYCIRKQYRWSLHDPKPLELEIPADLVALRDGTSFIVLDATVDKTSRVIIFASLPGKSALKKYSEFFVGGTAKTYSKQFTQLYTFHIDVSSSCHERNAFPIVFALMSDKKQHTYHRLFEGMKNIGWNPQSVHLDFETAAAESDHQLLFLSFRLLEINSEGNKIDKQCIKLDERINRILQNFLENNDLDNCLTKLAMNVKLY</sequence>
<dbReference type="Proteomes" id="UP001160148">
    <property type="component" value="Unassembled WGS sequence"/>
</dbReference>
<evidence type="ECO:0000313" key="2">
    <source>
        <dbReference type="Proteomes" id="UP001160148"/>
    </source>
</evidence>
<name>A0AAV0XVL1_9HEMI</name>
<comment type="caution">
    <text evidence="1">The sequence shown here is derived from an EMBL/GenBank/DDBJ whole genome shotgun (WGS) entry which is preliminary data.</text>
</comment>
<evidence type="ECO:0008006" key="3">
    <source>
        <dbReference type="Google" id="ProtNLM"/>
    </source>
</evidence>
<gene>
    <name evidence="1" type="ORF">MEUPH1_LOCUS25780</name>
</gene>
<proteinExistence type="predicted"/>
<dbReference type="AlphaFoldDB" id="A0AAV0XVL1"/>
<reference evidence="1 2" key="1">
    <citation type="submission" date="2023-01" db="EMBL/GenBank/DDBJ databases">
        <authorList>
            <person name="Whitehead M."/>
        </authorList>
    </citation>
    <scope>NUCLEOTIDE SEQUENCE [LARGE SCALE GENOMIC DNA]</scope>
</reference>
<protein>
    <recommendedName>
        <fullName evidence="3">MULE transposase domain-containing protein</fullName>
    </recommendedName>
</protein>
<dbReference type="Gene3D" id="2.20.25.240">
    <property type="match status" value="1"/>
</dbReference>